<comment type="caution">
    <text evidence="3">The sequence shown here is derived from an EMBL/GenBank/DDBJ whole genome shotgun (WGS) entry which is preliminary data.</text>
</comment>
<evidence type="ECO:0000256" key="1">
    <source>
        <dbReference type="PROSITE-ProRule" id="PRU00339"/>
    </source>
</evidence>
<dbReference type="SMART" id="SM00028">
    <property type="entry name" value="TPR"/>
    <property type="match status" value="2"/>
</dbReference>
<dbReference type="InterPro" id="IPR019734">
    <property type="entry name" value="TPR_rpt"/>
</dbReference>
<dbReference type="InterPro" id="IPR011990">
    <property type="entry name" value="TPR-like_helical_dom_sf"/>
</dbReference>
<gene>
    <name evidence="3" type="ORF">GGR32_001675</name>
</gene>
<evidence type="ECO:0000256" key="2">
    <source>
        <dbReference type="SAM" id="SignalP"/>
    </source>
</evidence>
<reference evidence="3 4" key="1">
    <citation type="submission" date="2020-08" db="EMBL/GenBank/DDBJ databases">
        <title>Genomic Encyclopedia of Type Strains, Phase IV (KMG-IV): sequencing the most valuable type-strain genomes for metagenomic binning, comparative biology and taxonomic classification.</title>
        <authorList>
            <person name="Goeker M."/>
        </authorList>
    </citation>
    <scope>NUCLEOTIDE SEQUENCE [LARGE SCALE GENOMIC DNA]</scope>
    <source>
        <strain evidence="3 4">DSM 29568</strain>
    </source>
</reference>
<dbReference type="SUPFAM" id="SSF48452">
    <property type="entry name" value="TPR-like"/>
    <property type="match status" value="1"/>
</dbReference>
<evidence type="ECO:0000313" key="3">
    <source>
        <dbReference type="EMBL" id="MBB4119377.1"/>
    </source>
</evidence>
<evidence type="ECO:0000313" key="4">
    <source>
        <dbReference type="Proteomes" id="UP000553034"/>
    </source>
</evidence>
<keyword evidence="2" id="KW-0732">Signal</keyword>
<dbReference type="AlphaFoldDB" id="A0A840EX21"/>
<dbReference type="RefSeq" id="WP_183477729.1">
    <property type="nucleotide sequence ID" value="NZ_JACIFO010000006.1"/>
</dbReference>
<feature type="repeat" description="TPR" evidence="1">
    <location>
        <begin position="332"/>
        <end position="365"/>
    </location>
</feature>
<sequence>MKAKAIIALAGILFSSATISLSAQEVDCRTTLSLFVQSAKIKDYKAAEPYYKTLIQGCKDYSLATYQYGERMYKSLLKDADASTKKNYAAALIANYEDRLANFPEKTKKGEVYADIAQAMYDNQIGTKEEQYAAFDKAWNLDQASFNSPKALYTYFNLVVDLQDAGKKELKDVFEKYDELIKKIETQEVMRAEQAAPLIKKQEEGVALDTKETRTLKNSEIYLTNFSKIKAGINGLLGQRADCENLVPLYNKEFEAKQNDVDWLKRAARRLSAKECEDPIFFKLVEALHRAEPSAKTAYYLGQLADRDGNSSKALAYYNESAELQTDPLEKAAVYMKIANNYRKKNSYSNARSYYRKALSFHPSLGVAYLHIGNMYANSANNCGETVFNKRAVYWLAAEYADRAGRVDPSIKSTAVKTAASYRQRAPQKSDIFTGGVKPGSSIKIGCWIGESVRVPNL</sequence>
<proteinExistence type="predicted"/>
<organism evidence="3 4">
    <name type="scientific">Mesonia hippocampi</name>
    <dbReference type="NCBI Taxonomy" id="1628250"/>
    <lineage>
        <taxon>Bacteria</taxon>
        <taxon>Pseudomonadati</taxon>
        <taxon>Bacteroidota</taxon>
        <taxon>Flavobacteriia</taxon>
        <taxon>Flavobacteriales</taxon>
        <taxon>Flavobacteriaceae</taxon>
        <taxon>Mesonia</taxon>
    </lineage>
</organism>
<keyword evidence="1" id="KW-0802">TPR repeat</keyword>
<accession>A0A840EX21</accession>
<feature type="signal peptide" evidence="2">
    <location>
        <begin position="1"/>
        <end position="23"/>
    </location>
</feature>
<name>A0A840EX21_9FLAO</name>
<protein>
    <submittedName>
        <fullName evidence="3">Tetratricopeptide (TPR) repeat protein</fullName>
    </submittedName>
</protein>
<feature type="chain" id="PRO_5032725028" evidence="2">
    <location>
        <begin position="24"/>
        <end position="458"/>
    </location>
</feature>
<dbReference type="Proteomes" id="UP000553034">
    <property type="component" value="Unassembled WGS sequence"/>
</dbReference>
<dbReference type="Gene3D" id="1.25.40.10">
    <property type="entry name" value="Tetratricopeptide repeat domain"/>
    <property type="match status" value="1"/>
</dbReference>
<dbReference type="EMBL" id="JACIFO010000006">
    <property type="protein sequence ID" value="MBB4119377.1"/>
    <property type="molecule type" value="Genomic_DNA"/>
</dbReference>
<keyword evidence="4" id="KW-1185">Reference proteome</keyword>
<dbReference type="PROSITE" id="PS50005">
    <property type="entry name" value="TPR"/>
    <property type="match status" value="1"/>
</dbReference>